<dbReference type="InterPro" id="IPR003439">
    <property type="entry name" value="ABC_transporter-like_ATP-bd"/>
</dbReference>
<keyword evidence="1" id="KW-0813">Transport</keyword>
<evidence type="ECO:0000256" key="4">
    <source>
        <dbReference type="ARBA" id="ARBA00022840"/>
    </source>
</evidence>
<evidence type="ECO:0000313" key="6">
    <source>
        <dbReference type="EMBL" id="CAB5048264.1"/>
    </source>
</evidence>
<dbReference type="GO" id="GO:0005524">
    <property type="term" value="F:ATP binding"/>
    <property type="evidence" value="ECO:0007669"/>
    <property type="project" value="UniProtKB-KW"/>
</dbReference>
<name>A0A6J7T3E7_9ZZZZ</name>
<dbReference type="EMBL" id="CAFBQJ010000080">
    <property type="protein sequence ID" value="CAB5048264.1"/>
    <property type="molecule type" value="Genomic_DNA"/>
</dbReference>
<keyword evidence="4" id="KW-0067">ATP-binding</keyword>
<proteinExistence type="predicted"/>
<keyword evidence="2" id="KW-0677">Repeat</keyword>
<evidence type="ECO:0000259" key="5">
    <source>
        <dbReference type="Pfam" id="PF00005"/>
    </source>
</evidence>
<reference evidence="6" key="1">
    <citation type="submission" date="2020-05" db="EMBL/GenBank/DDBJ databases">
        <authorList>
            <person name="Chiriac C."/>
            <person name="Salcher M."/>
            <person name="Ghai R."/>
            <person name="Kavagutti S V."/>
        </authorList>
    </citation>
    <scope>NUCLEOTIDE SEQUENCE</scope>
</reference>
<sequence>MVGTLSGGNQQKAMIGRWMGVKTKIMIFDEPTAGIDIASKFEIYNELRRLANSGVAVLVCSTDFQEVGQVADRVLVMRSGNVIGEIDGPSATERRLLEMEMSK</sequence>
<evidence type="ECO:0000256" key="3">
    <source>
        <dbReference type="ARBA" id="ARBA00022741"/>
    </source>
</evidence>
<dbReference type="GO" id="GO:0016887">
    <property type="term" value="F:ATP hydrolysis activity"/>
    <property type="evidence" value="ECO:0007669"/>
    <property type="project" value="InterPro"/>
</dbReference>
<evidence type="ECO:0000256" key="1">
    <source>
        <dbReference type="ARBA" id="ARBA00022448"/>
    </source>
</evidence>
<dbReference type="Pfam" id="PF00005">
    <property type="entry name" value="ABC_tran"/>
    <property type="match status" value="1"/>
</dbReference>
<dbReference type="PANTHER" id="PTHR43790">
    <property type="entry name" value="CARBOHYDRATE TRANSPORT ATP-BINDING PROTEIN MG119-RELATED"/>
    <property type="match status" value="1"/>
</dbReference>
<dbReference type="InterPro" id="IPR027417">
    <property type="entry name" value="P-loop_NTPase"/>
</dbReference>
<dbReference type="PANTHER" id="PTHR43790:SF9">
    <property type="entry name" value="GALACTOFURANOSE TRANSPORTER ATP-BINDING PROTEIN YTFR"/>
    <property type="match status" value="1"/>
</dbReference>
<dbReference type="InterPro" id="IPR050107">
    <property type="entry name" value="ABC_carbohydrate_import_ATPase"/>
</dbReference>
<dbReference type="SUPFAM" id="SSF52540">
    <property type="entry name" value="P-loop containing nucleoside triphosphate hydrolases"/>
    <property type="match status" value="1"/>
</dbReference>
<organism evidence="6">
    <name type="scientific">freshwater metagenome</name>
    <dbReference type="NCBI Taxonomy" id="449393"/>
    <lineage>
        <taxon>unclassified sequences</taxon>
        <taxon>metagenomes</taxon>
        <taxon>ecological metagenomes</taxon>
    </lineage>
</organism>
<protein>
    <submittedName>
        <fullName evidence="6">Unannotated protein</fullName>
    </submittedName>
</protein>
<dbReference type="Gene3D" id="3.40.50.300">
    <property type="entry name" value="P-loop containing nucleotide triphosphate hydrolases"/>
    <property type="match status" value="1"/>
</dbReference>
<evidence type="ECO:0000256" key="2">
    <source>
        <dbReference type="ARBA" id="ARBA00022737"/>
    </source>
</evidence>
<feature type="domain" description="ABC transporter" evidence="5">
    <location>
        <begin position="3"/>
        <end position="33"/>
    </location>
</feature>
<accession>A0A6J7T3E7</accession>
<dbReference type="AlphaFoldDB" id="A0A6J7T3E7"/>
<keyword evidence="3" id="KW-0547">Nucleotide-binding</keyword>
<gene>
    <name evidence="6" type="ORF">UFOPK4275_00567</name>
</gene>